<name>A0A2P5GMQ2_9ENTR</name>
<dbReference type="PANTHER" id="PTHR11328">
    <property type="entry name" value="MAJOR FACILITATOR SUPERFAMILY DOMAIN-CONTAINING PROTEIN"/>
    <property type="match status" value="1"/>
</dbReference>
<feature type="transmembrane region" description="Helical" evidence="8">
    <location>
        <begin position="182"/>
        <end position="202"/>
    </location>
</feature>
<gene>
    <name evidence="10" type="ORF">CHU32_15530</name>
    <name evidence="9" type="ORF">CHU33_12235</name>
</gene>
<dbReference type="Proteomes" id="UP000237073">
    <property type="component" value="Unassembled WGS sequence"/>
</dbReference>
<evidence type="ECO:0000313" key="10">
    <source>
        <dbReference type="EMBL" id="POP47412.1"/>
    </source>
</evidence>
<comment type="subcellular location">
    <subcellularLocation>
        <location evidence="1">Cell membrane</location>
        <topology evidence="1">Multi-pass membrane protein</topology>
    </subcellularLocation>
</comment>
<keyword evidence="3" id="KW-0813">Transport</keyword>
<reference evidence="11 12" key="1">
    <citation type="submission" date="2018-01" db="EMBL/GenBank/DDBJ databases">
        <title>Superficieibacter electus gen. nov., sp. nov., an extended-spectrum beta-lactamase possessing member of the Enterobacteriaceae family, isolated from intensive care unit surfaces.</title>
        <authorList>
            <person name="Potter R.F."/>
            <person name="D'Souza A.W."/>
        </authorList>
    </citation>
    <scope>NUCLEOTIDE SEQUENCE [LARGE SCALE GENOMIC DNA]</scope>
    <source>
        <strain evidence="10 12">BP-1</strain>
        <strain evidence="9 11">BP-2</strain>
    </source>
</reference>
<dbReference type="NCBIfam" id="TIGR00792">
    <property type="entry name" value="gph"/>
    <property type="match status" value="1"/>
</dbReference>
<organism evidence="10 12">
    <name type="scientific">Superficieibacter electus</name>
    <dbReference type="NCBI Taxonomy" id="2022662"/>
    <lineage>
        <taxon>Bacteria</taxon>
        <taxon>Pseudomonadati</taxon>
        <taxon>Pseudomonadota</taxon>
        <taxon>Gammaproteobacteria</taxon>
        <taxon>Enterobacterales</taxon>
        <taxon>Enterobacteriaceae</taxon>
        <taxon>Superficieibacter</taxon>
    </lineage>
</organism>
<dbReference type="EMBL" id="PQGD01000012">
    <property type="protein sequence ID" value="POP47412.1"/>
    <property type="molecule type" value="Genomic_DNA"/>
</dbReference>
<evidence type="ECO:0000256" key="2">
    <source>
        <dbReference type="ARBA" id="ARBA00009617"/>
    </source>
</evidence>
<dbReference type="InterPro" id="IPR036259">
    <property type="entry name" value="MFS_trans_sf"/>
</dbReference>
<feature type="transmembrane region" description="Helical" evidence="8">
    <location>
        <begin position="40"/>
        <end position="58"/>
    </location>
</feature>
<dbReference type="GO" id="GO:0005886">
    <property type="term" value="C:plasma membrane"/>
    <property type="evidence" value="ECO:0007669"/>
    <property type="project" value="UniProtKB-SubCell"/>
</dbReference>
<dbReference type="RefSeq" id="WP_103676355.1">
    <property type="nucleotide sequence ID" value="NZ_PQGD01000012.1"/>
</dbReference>
<feature type="transmembrane region" description="Helical" evidence="8">
    <location>
        <begin position="404"/>
        <end position="424"/>
    </location>
</feature>
<feature type="transmembrane region" description="Helical" evidence="8">
    <location>
        <begin position="295"/>
        <end position="313"/>
    </location>
</feature>
<dbReference type="PROSITE" id="PS00872">
    <property type="entry name" value="NA_GALACTOSIDE_SYMP"/>
    <property type="match status" value="1"/>
</dbReference>
<dbReference type="Proteomes" id="UP000247005">
    <property type="component" value="Unassembled WGS sequence"/>
</dbReference>
<dbReference type="GO" id="GO:0015293">
    <property type="term" value="F:symporter activity"/>
    <property type="evidence" value="ECO:0007669"/>
    <property type="project" value="InterPro"/>
</dbReference>
<dbReference type="PANTHER" id="PTHR11328:SF24">
    <property type="entry name" value="MAJOR FACILITATOR SUPERFAMILY (MFS) PROFILE DOMAIN-CONTAINING PROTEIN"/>
    <property type="match status" value="1"/>
</dbReference>
<evidence type="ECO:0000313" key="12">
    <source>
        <dbReference type="Proteomes" id="UP000247005"/>
    </source>
</evidence>
<feature type="transmembrane region" description="Helical" evidence="8">
    <location>
        <begin position="79"/>
        <end position="98"/>
    </location>
</feature>
<dbReference type="EMBL" id="PQGE01000009">
    <property type="protein sequence ID" value="POP44699.1"/>
    <property type="molecule type" value="Genomic_DNA"/>
</dbReference>
<dbReference type="NCBIfam" id="NF008526">
    <property type="entry name" value="PRK11462.1"/>
    <property type="match status" value="1"/>
</dbReference>
<evidence type="ECO:0000313" key="11">
    <source>
        <dbReference type="Proteomes" id="UP000237073"/>
    </source>
</evidence>
<evidence type="ECO:0000313" key="9">
    <source>
        <dbReference type="EMBL" id="POP44699.1"/>
    </source>
</evidence>
<dbReference type="Pfam" id="PF13347">
    <property type="entry name" value="MFS_2"/>
    <property type="match status" value="1"/>
</dbReference>
<feature type="transmembrane region" description="Helical" evidence="8">
    <location>
        <begin position="232"/>
        <end position="258"/>
    </location>
</feature>
<keyword evidence="7 8" id="KW-0472">Membrane</keyword>
<evidence type="ECO:0000256" key="5">
    <source>
        <dbReference type="ARBA" id="ARBA00022692"/>
    </source>
</evidence>
<evidence type="ECO:0000256" key="8">
    <source>
        <dbReference type="SAM" id="Phobius"/>
    </source>
</evidence>
<feature type="transmembrane region" description="Helical" evidence="8">
    <location>
        <begin position="149"/>
        <end position="170"/>
    </location>
</feature>
<dbReference type="InterPro" id="IPR001927">
    <property type="entry name" value="Na/Gal_symport"/>
</dbReference>
<keyword evidence="6 8" id="KW-1133">Transmembrane helix</keyword>
<evidence type="ECO:0000256" key="3">
    <source>
        <dbReference type="ARBA" id="ARBA00022448"/>
    </source>
</evidence>
<dbReference type="CDD" id="cd17332">
    <property type="entry name" value="MFS_MelB_like"/>
    <property type="match status" value="1"/>
</dbReference>
<dbReference type="AlphaFoldDB" id="A0A2P5GMQ2"/>
<evidence type="ECO:0000256" key="4">
    <source>
        <dbReference type="ARBA" id="ARBA00022475"/>
    </source>
</evidence>
<feature type="transmembrane region" description="Helical" evidence="8">
    <location>
        <begin position="110"/>
        <end position="137"/>
    </location>
</feature>
<keyword evidence="11" id="KW-1185">Reference proteome</keyword>
<dbReference type="FunFam" id="1.20.1250.20:FF:000045">
    <property type="entry name" value="Glycoside-pentoside-hexuronide family transporter"/>
    <property type="match status" value="1"/>
</dbReference>
<dbReference type="InterPro" id="IPR039672">
    <property type="entry name" value="MFS_2"/>
</dbReference>
<sequence length="465" mass="50935">MKSQILSVKEKIGYGMGDAASHIVFDNVMMFMMFFYTDIFGIPAGFVGTMFLLARALDAISDPCMGLIADRTRSRWGKFRPWVLFGALPFGIVCVLTYSTPDLSVTGKMIYAAVTYTLLTLLYTVVNIPYCALGGVITSDPTQRISLQSWRFVLATAGGMLSTVLMMPLVDLLGRGDKAFGFQSGIAVLAVVAFLMLAFCFFTTKERVVAPPATTSMSEDLRDIWHNDQWRIVGLLTILNILAVCVRGGAMMYYVTWIMGSPALFTWFLTTYCVGNLIGSALAKPVTDRLCKVTVFWGTNALLAVFSVAMFFVPLSANILMFGFIFVIGILHQLVTPIQWVMMSDTVDYGEWCNGKRLTGISFAGTLFVLKLGLALGGAMIGWMLAGGGYDAAAKTQNSATLSIIIALFTIVPAICYLLSAVIAKRFYTLKTPLMNHILEQVAQGKRRDAQATAEELLQHSRSTK</sequence>
<dbReference type="GO" id="GO:0006814">
    <property type="term" value="P:sodium ion transport"/>
    <property type="evidence" value="ECO:0007669"/>
    <property type="project" value="InterPro"/>
</dbReference>
<feature type="transmembrane region" description="Helical" evidence="8">
    <location>
        <begin position="363"/>
        <end position="384"/>
    </location>
</feature>
<dbReference type="Gene3D" id="1.20.1250.20">
    <property type="entry name" value="MFS general substrate transporter like domains"/>
    <property type="match status" value="2"/>
</dbReference>
<dbReference type="GO" id="GO:0008643">
    <property type="term" value="P:carbohydrate transport"/>
    <property type="evidence" value="ECO:0007669"/>
    <property type="project" value="InterPro"/>
</dbReference>
<feature type="transmembrane region" description="Helical" evidence="8">
    <location>
        <begin position="264"/>
        <end position="283"/>
    </location>
</feature>
<dbReference type="OrthoDB" id="181905at2"/>
<evidence type="ECO:0000256" key="1">
    <source>
        <dbReference type="ARBA" id="ARBA00004651"/>
    </source>
</evidence>
<dbReference type="InterPro" id="IPR018043">
    <property type="entry name" value="Na/Gal_symport_CS"/>
</dbReference>
<keyword evidence="4" id="KW-1003">Cell membrane</keyword>
<accession>A0A2P5GMQ2</accession>
<proteinExistence type="inferred from homology"/>
<comment type="similarity">
    <text evidence="2">Belongs to the sodium:galactoside symporter (TC 2.A.2) family.</text>
</comment>
<evidence type="ECO:0000256" key="6">
    <source>
        <dbReference type="ARBA" id="ARBA00022989"/>
    </source>
</evidence>
<protein>
    <submittedName>
        <fullName evidence="10">Glycoside-pentoside-hexuronide family transporter</fullName>
    </submittedName>
</protein>
<dbReference type="SUPFAM" id="SSF103473">
    <property type="entry name" value="MFS general substrate transporter"/>
    <property type="match status" value="1"/>
</dbReference>
<keyword evidence="5 8" id="KW-0812">Transmembrane</keyword>
<evidence type="ECO:0000256" key="7">
    <source>
        <dbReference type="ARBA" id="ARBA00023136"/>
    </source>
</evidence>
<feature type="transmembrane region" description="Helical" evidence="8">
    <location>
        <begin position="319"/>
        <end position="342"/>
    </location>
</feature>
<comment type="caution">
    <text evidence="10">The sequence shown here is derived from an EMBL/GenBank/DDBJ whole genome shotgun (WGS) entry which is preliminary data.</text>
</comment>